<keyword evidence="3" id="KW-1185">Reference proteome</keyword>
<name>A0ABV5FTP0_9MICC</name>
<evidence type="ECO:0000256" key="1">
    <source>
        <dbReference type="SAM" id="MobiDB-lite"/>
    </source>
</evidence>
<protein>
    <submittedName>
        <fullName evidence="2">Uncharacterized protein</fullName>
    </submittedName>
</protein>
<dbReference type="Proteomes" id="UP001589575">
    <property type="component" value="Unassembled WGS sequence"/>
</dbReference>
<evidence type="ECO:0000313" key="3">
    <source>
        <dbReference type="Proteomes" id="UP001589575"/>
    </source>
</evidence>
<organism evidence="2 3">
    <name type="scientific">Citricoccus parietis</name>
    <dbReference type="NCBI Taxonomy" id="592307"/>
    <lineage>
        <taxon>Bacteria</taxon>
        <taxon>Bacillati</taxon>
        <taxon>Actinomycetota</taxon>
        <taxon>Actinomycetes</taxon>
        <taxon>Micrococcales</taxon>
        <taxon>Micrococcaceae</taxon>
        <taxon>Citricoccus</taxon>
    </lineage>
</organism>
<gene>
    <name evidence="2" type="ORF">ACFFX0_02035</name>
</gene>
<accession>A0ABV5FTP0</accession>
<evidence type="ECO:0000313" key="2">
    <source>
        <dbReference type="EMBL" id="MFB9070036.1"/>
    </source>
</evidence>
<comment type="caution">
    <text evidence="2">The sequence shown here is derived from an EMBL/GenBank/DDBJ whole genome shotgun (WGS) entry which is preliminary data.</text>
</comment>
<feature type="compositionally biased region" description="Polar residues" evidence="1">
    <location>
        <begin position="26"/>
        <end position="46"/>
    </location>
</feature>
<proteinExistence type="predicted"/>
<feature type="region of interest" description="Disordered" evidence="1">
    <location>
        <begin position="21"/>
        <end position="46"/>
    </location>
</feature>
<dbReference type="EMBL" id="JBHMFI010000001">
    <property type="protein sequence ID" value="MFB9070036.1"/>
    <property type="molecule type" value="Genomic_DNA"/>
</dbReference>
<reference evidence="2 3" key="1">
    <citation type="submission" date="2024-09" db="EMBL/GenBank/DDBJ databases">
        <authorList>
            <person name="Sun Q."/>
            <person name="Mori K."/>
        </authorList>
    </citation>
    <scope>NUCLEOTIDE SEQUENCE [LARGE SCALE GENOMIC DNA]</scope>
    <source>
        <strain evidence="2 3">CCM 7609</strain>
    </source>
</reference>
<sequence>MARNSVRACSTFIGVMSSRNRMEPDSNANSWSIARSRVESPTTARGSSIRVRSFRLTPVRLPSTGMRPVSLCSELVGFLALMVSAPRPPSVRR</sequence>